<name>A0A699KDZ8_TANCI</name>
<evidence type="ECO:0000313" key="1">
    <source>
        <dbReference type="EMBL" id="GFA86499.1"/>
    </source>
</evidence>
<gene>
    <name evidence="1" type="ORF">Tci_658471</name>
</gene>
<protein>
    <submittedName>
        <fullName evidence="1">Uncharacterized protein</fullName>
    </submittedName>
</protein>
<dbReference type="AlphaFoldDB" id="A0A699KDZ8"/>
<comment type="caution">
    <text evidence="1">The sequence shown here is derived from an EMBL/GenBank/DDBJ whole genome shotgun (WGS) entry which is preliminary data.</text>
</comment>
<dbReference type="EMBL" id="BKCJ010503095">
    <property type="protein sequence ID" value="GFA86499.1"/>
    <property type="molecule type" value="Genomic_DNA"/>
</dbReference>
<sequence length="113" mass="12492">MLFELQSDGAVSDVCHQDVTCDTLIPTVFPGEHSWFLHTDSQDNYSVSQLLQLASNKKPGPVVDSTQTDVFSGECEEGLVKQDDMLVVEENISNVKLDEQRAAQVEDVVSTFD</sequence>
<reference evidence="1" key="1">
    <citation type="journal article" date="2019" name="Sci. Rep.">
        <title>Draft genome of Tanacetum cinerariifolium, the natural source of mosquito coil.</title>
        <authorList>
            <person name="Yamashiro T."/>
            <person name="Shiraishi A."/>
            <person name="Satake H."/>
            <person name="Nakayama K."/>
        </authorList>
    </citation>
    <scope>NUCLEOTIDE SEQUENCE</scope>
</reference>
<accession>A0A699KDZ8</accession>
<organism evidence="1">
    <name type="scientific">Tanacetum cinerariifolium</name>
    <name type="common">Dalmatian daisy</name>
    <name type="synonym">Chrysanthemum cinerariifolium</name>
    <dbReference type="NCBI Taxonomy" id="118510"/>
    <lineage>
        <taxon>Eukaryota</taxon>
        <taxon>Viridiplantae</taxon>
        <taxon>Streptophyta</taxon>
        <taxon>Embryophyta</taxon>
        <taxon>Tracheophyta</taxon>
        <taxon>Spermatophyta</taxon>
        <taxon>Magnoliopsida</taxon>
        <taxon>eudicotyledons</taxon>
        <taxon>Gunneridae</taxon>
        <taxon>Pentapetalae</taxon>
        <taxon>asterids</taxon>
        <taxon>campanulids</taxon>
        <taxon>Asterales</taxon>
        <taxon>Asteraceae</taxon>
        <taxon>Asteroideae</taxon>
        <taxon>Anthemideae</taxon>
        <taxon>Anthemidinae</taxon>
        <taxon>Tanacetum</taxon>
    </lineage>
</organism>
<proteinExistence type="predicted"/>